<name>A0ABP2AQX1_SARVE</name>
<dbReference type="EMBL" id="CYZR01000002">
    <property type="protein sequence ID" value="CUN62632.1"/>
    <property type="molecule type" value="Genomic_DNA"/>
</dbReference>
<protein>
    <submittedName>
        <fullName evidence="1">2,3-bisphosphoglycerate-dependent phosphoglycerate mutase</fullName>
        <ecNumber evidence="1">5.4.2.-</ecNumber>
    </submittedName>
</protein>
<dbReference type="EC" id="5.4.2.-" evidence="1"/>
<dbReference type="PANTHER" id="PTHR48100">
    <property type="entry name" value="BROAD-SPECIFICITY PHOSPHATASE YOR283W-RELATED"/>
    <property type="match status" value="1"/>
</dbReference>
<dbReference type="InterPro" id="IPR029033">
    <property type="entry name" value="His_PPase_superfam"/>
</dbReference>
<dbReference type="PANTHER" id="PTHR48100:SF59">
    <property type="entry name" value="ADENOSYLCOBALAMIN_ALPHA-RIBAZOLE PHOSPHATASE"/>
    <property type="match status" value="1"/>
</dbReference>
<dbReference type="GO" id="GO:0016853">
    <property type="term" value="F:isomerase activity"/>
    <property type="evidence" value="ECO:0007669"/>
    <property type="project" value="UniProtKB-KW"/>
</dbReference>
<dbReference type="InterPro" id="IPR013078">
    <property type="entry name" value="His_Pase_superF_clade-1"/>
</dbReference>
<dbReference type="Gene3D" id="3.40.50.1240">
    <property type="entry name" value="Phosphoglycerate mutase-like"/>
    <property type="match status" value="1"/>
</dbReference>
<evidence type="ECO:0000313" key="1">
    <source>
        <dbReference type="EMBL" id="CUN62632.1"/>
    </source>
</evidence>
<sequence>MKTRLLLIRHGETNWNKMGRFQGTIDIELTEEGKNQAILLSKRLKNKFDYIYTSPLKRARETAEILTDSSNKDLNIVENMKEINFGSWEGLTIKEIREKYNDEFNKWKIDAQEGKIVGGEFSLKNASIRGTKCILDIVNKHRGQTIAVVAHGGIIKASLIGLFDWDMTMYHKTVLGNTSITEIIFTDDLKPVLMKLNDTTHLKSLKNDIKYV</sequence>
<dbReference type="CDD" id="cd07067">
    <property type="entry name" value="HP_PGM_like"/>
    <property type="match status" value="1"/>
</dbReference>
<dbReference type="SUPFAM" id="SSF53254">
    <property type="entry name" value="Phosphoglycerate mutase-like"/>
    <property type="match status" value="1"/>
</dbReference>
<dbReference type="InterPro" id="IPR001345">
    <property type="entry name" value="PG/BPGM_mutase_AS"/>
</dbReference>
<reference evidence="1 2" key="1">
    <citation type="submission" date="2015-09" db="EMBL/GenBank/DDBJ databases">
        <authorList>
            <consortium name="Pathogen Informatics"/>
            <person name="Wu L."/>
            <person name="Ma J."/>
        </authorList>
    </citation>
    <scope>NUCLEOTIDE SEQUENCE [LARGE SCALE GENOMIC DNA]</scope>
    <source>
        <strain evidence="1 2">2789STDY5834858</strain>
    </source>
</reference>
<accession>A0ABP2AQX1</accession>
<proteinExistence type="predicted"/>
<dbReference type="Proteomes" id="UP000095488">
    <property type="component" value="Unassembled WGS sequence"/>
</dbReference>
<dbReference type="SMART" id="SM00855">
    <property type="entry name" value="PGAM"/>
    <property type="match status" value="1"/>
</dbReference>
<comment type="caution">
    <text evidence="1">The sequence shown here is derived from an EMBL/GenBank/DDBJ whole genome shotgun (WGS) entry which is preliminary data.</text>
</comment>
<keyword evidence="1" id="KW-0413">Isomerase</keyword>
<dbReference type="RefSeq" id="WP_055257625.1">
    <property type="nucleotide sequence ID" value="NZ_CABIXL010000002.1"/>
</dbReference>
<evidence type="ECO:0000313" key="2">
    <source>
        <dbReference type="Proteomes" id="UP000095488"/>
    </source>
</evidence>
<keyword evidence="2" id="KW-1185">Reference proteome</keyword>
<dbReference type="PROSITE" id="PS00175">
    <property type="entry name" value="PG_MUTASE"/>
    <property type="match status" value="1"/>
</dbReference>
<organism evidence="1 2">
    <name type="scientific">Sarcina ventriculi</name>
    <name type="common">Clostridium ventriculi</name>
    <dbReference type="NCBI Taxonomy" id="1267"/>
    <lineage>
        <taxon>Bacteria</taxon>
        <taxon>Bacillati</taxon>
        <taxon>Bacillota</taxon>
        <taxon>Clostridia</taxon>
        <taxon>Eubacteriales</taxon>
        <taxon>Clostridiaceae</taxon>
        <taxon>Sarcina</taxon>
    </lineage>
</organism>
<dbReference type="Pfam" id="PF00300">
    <property type="entry name" value="His_Phos_1"/>
    <property type="match status" value="1"/>
</dbReference>
<gene>
    <name evidence="1" type="primary">gpmA</name>
    <name evidence="1" type="ORF">ERS852473_00668</name>
</gene>
<dbReference type="InterPro" id="IPR050275">
    <property type="entry name" value="PGM_Phosphatase"/>
</dbReference>